<keyword evidence="3" id="KW-1185">Reference proteome</keyword>
<comment type="caution">
    <text evidence="2">The sequence shown here is derived from an EMBL/GenBank/DDBJ whole genome shotgun (WGS) entry which is preliminary data.</text>
</comment>
<sequence length="381" mass="42855">MRGEKYVRRGQNVSDMEKGLLVGTSISWSHETPVSKITSKEEDRRTWQAGICKVLPSSGSDEALQLAKSWLDSCRERHPKCAATTPHFLPSRVIALQGQDSSRVYLKETKGIEGEYAALSYCWGPGGPGLITTKDNYRNHQNFGISISDLPETIRDAVHAAKILGLGHLWVDRLCIVQDSVEDWAHEAALMCAVYSGATLTLSADGSNAATQGLFQSDQTLSTLDYKTYYDPGGDNLVYIKRSSHASLSGRASDMTQPIDQRGWTMQERLMSPRVLHFTEEEMVWECNTLTECECRRESNMSTRELAPSGITSREGLYEHWRHIVREYAKRSLAYETDKMPALRGLVEKFQRVMQDVFGEDTDVKDEYLAGLWKNDLVEGL</sequence>
<dbReference type="InterPro" id="IPR010730">
    <property type="entry name" value="HET"/>
</dbReference>
<reference evidence="2" key="1">
    <citation type="submission" date="2021-06" db="EMBL/GenBank/DDBJ databases">
        <title>Comparative genomics, transcriptomics and evolutionary studies reveal genomic signatures of adaptation to plant cell wall in hemibiotrophic fungi.</title>
        <authorList>
            <consortium name="DOE Joint Genome Institute"/>
            <person name="Baroncelli R."/>
            <person name="Diaz J.F."/>
            <person name="Benocci T."/>
            <person name="Peng M."/>
            <person name="Battaglia E."/>
            <person name="Haridas S."/>
            <person name="Andreopoulos W."/>
            <person name="Labutti K."/>
            <person name="Pangilinan J."/>
            <person name="Floch G.L."/>
            <person name="Makela M.R."/>
            <person name="Henrissat B."/>
            <person name="Grigoriev I.V."/>
            <person name="Crouch J.A."/>
            <person name="De Vries R.P."/>
            <person name="Sukno S.A."/>
            <person name="Thon M.R."/>
        </authorList>
    </citation>
    <scope>NUCLEOTIDE SEQUENCE</scope>
    <source>
        <strain evidence="2">CBS 193.32</strain>
    </source>
</reference>
<feature type="non-terminal residue" evidence="2">
    <location>
        <position position="381"/>
    </location>
</feature>
<dbReference type="GeneID" id="85455311"/>
<evidence type="ECO:0000313" key="3">
    <source>
        <dbReference type="Proteomes" id="UP001224890"/>
    </source>
</evidence>
<dbReference type="RefSeq" id="XP_060433245.1">
    <property type="nucleotide sequence ID" value="XM_060570785.1"/>
</dbReference>
<feature type="domain" description="Heterokaryon incompatibility" evidence="1">
    <location>
        <begin position="116"/>
        <end position="268"/>
    </location>
</feature>
<name>A0AAJ0ASG6_9PEZI</name>
<accession>A0AAJ0ASG6</accession>
<organism evidence="2 3">
    <name type="scientific">Colletotrichum godetiae</name>
    <dbReference type="NCBI Taxonomy" id="1209918"/>
    <lineage>
        <taxon>Eukaryota</taxon>
        <taxon>Fungi</taxon>
        <taxon>Dikarya</taxon>
        <taxon>Ascomycota</taxon>
        <taxon>Pezizomycotina</taxon>
        <taxon>Sordariomycetes</taxon>
        <taxon>Hypocreomycetidae</taxon>
        <taxon>Glomerellales</taxon>
        <taxon>Glomerellaceae</taxon>
        <taxon>Colletotrichum</taxon>
        <taxon>Colletotrichum acutatum species complex</taxon>
    </lineage>
</organism>
<dbReference type="Proteomes" id="UP001224890">
    <property type="component" value="Unassembled WGS sequence"/>
</dbReference>
<evidence type="ECO:0000259" key="1">
    <source>
        <dbReference type="Pfam" id="PF06985"/>
    </source>
</evidence>
<proteinExistence type="predicted"/>
<dbReference type="AlphaFoldDB" id="A0AAJ0ASG6"/>
<dbReference type="PANTHER" id="PTHR33112">
    <property type="entry name" value="DOMAIN PROTEIN, PUTATIVE-RELATED"/>
    <property type="match status" value="1"/>
</dbReference>
<gene>
    <name evidence="2" type="ORF">BDP55DRAFT_576695</name>
</gene>
<protein>
    <submittedName>
        <fullName evidence="2">Heterokaryon incompatibility protein-domain-containing protein</fullName>
    </submittedName>
</protein>
<dbReference type="EMBL" id="JAHMHR010000008">
    <property type="protein sequence ID" value="KAK1689550.1"/>
    <property type="molecule type" value="Genomic_DNA"/>
</dbReference>
<dbReference type="Pfam" id="PF06985">
    <property type="entry name" value="HET"/>
    <property type="match status" value="1"/>
</dbReference>
<dbReference type="PANTHER" id="PTHR33112:SF16">
    <property type="entry name" value="HETEROKARYON INCOMPATIBILITY DOMAIN-CONTAINING PROTEIN"/>
    <property type="match status" value="1"/>
</dbReference>
<evidence type="ECO:0000313" key="2">
    <source>
        <dbReference type="EMBL" id="KAK1689550.1"/>
    </source>
</evidence>